<dbReference type="PATRIC" id="fig|50340.43.peg.3105"/>
<comment type="caution">
    <text evidence="1">The sequence shown here is derived from an EMBL/GenBank/DDBJ whole genome shotgun (WGS) entry which is preliminary data.</text>
</comment>
<keyword evidence="2" id="KW-1185">Reference proteome</keyword>
<dbReference type="EMBL" id="JSYZ01000023">
    <property type="protein sequence ID" value="KPA88162.1"/>
    <property type="molecule type" value="Genomic_DNA"/>
</dbReference>
<protein>
    <submittedName>
        <fullName evidence="1">Uncharacterized protein</fullName>
    </submittedName>
</protein>
<dbReference type="Proteomes" id="UP000037931">
    <property type="component" value="Unassembled WGS sequence"/>
</dbReference>
<evidence type="ECO:0000313" key="1">
    <source>
        <dbReference type="EMBL" id="KPA88162.1"/>
    </source>
</evidence>
<name>A0A0N0E1V5_9PSED</name>
<evidence type="ECO:0000313" key="2">
    <source>
        <dbReference type="Proteomes" id="UP000037931"/>
    </source>
</evidence>
<gene>
    <name evidence="1" type="ORF">PF66_05394</name>
</gene>
<sequence length="80" mass="9182">MFMDGKFSNLSSGERDEYFNLLQSHMDALYERNGLVDEESTYAALNSRSMNEKLHQEFLEGIRNDPKMAEYVGRLGIALS</sequence>
<dbReference type="AlphaFoldDB" id="A0A0N0E1V5"/>
<reference evidence="1 2" key="1">
    <citation type="journal article" date="2015" name="PLoS ONE">
        <title>Rice-Infecting Pseudomonas Genomes Are Highly Accessorized and Harbor Multiple Putative Virulence Mechanisms to Cause Sheath Brown Rot.</title>
        <authorList>
            <person name="Quibod I.L."/>
            <person name="Grande G."/>
            <person name="Oreiro E.G."/>
            <person name="Borja F.N."/>
            <person name="Dossa G.S."/>
            <person name="Mauleon R."/>
            <person name="Cruz C.V."/>
            <person name="Oliva R."/>
        </authorList>
    </citation>
    <scope>NUCLEOTIDE SEQUENCE [LARGE SCALE GENOMIC DNA]</scope>
    <source>
        <strain evidence="1 2">IRRI 6609</strain>
    </source>
</reference>
<accession>A0A0N0E1V5</accession>
<proteinExistence type="predicted"/>
<organism evidence="1 2">
    <name type="scientific">Pseudomonas asplenii</name>
    <dbReference type="NCBI Taxonomy" id="53407"/>
    <lineage>
        <taxon>Bacteria</taxon>
        <taxon>Pseudomonadati</taxon>
        <taxon>Pseudomonadota</taxon>
        <taxon>Gammaproteobacteria</taxon>
        <taxon>Pseudomonadales</taxon>
        <taxon>Pseudomonadaceae</taxon>
        <taxon>Pseudomonas</taxon>
    </lineage>
</organism>